<reference evidence="5" key="2">
    <citation type="journal article" date="2019" name="Int. J. Syst. Evol. Microbiol.">
        <title>The Global Catalogue of Microorganisms (GCM) 10K type strain sequencing project: providing services to taxonomists for standard genome sequencing and annotation.</title>
        <authorList>
            <consortium name="The Broad Institute Genomics Platform"/>
            <consortium name="The Broad Institute Genome Sequencing Center for Infectious Disease"/>
            <person name="Wu L."/>
            <person name="Ma J."/>
        </authorList>
    </citation>
    <scope>NUCLEOTIDE SEQUENCE [LARGE SCALE GENOMIC DNA]</scope>
    <source>
        <strain evidence="5">CGMCC 4.5581</strain>
    </source>
</reference>
<organism evidence="3 4">
    <name type="scientific">Modestobacter marinus</name>
    <dbReference type="NCBI Taxonomy" id="477641"/>
    <lineage>
        <taxon>Bacteria</taxon>
        <taxon>Bacillati</taxon>
        <taxon>Actinomycetota</taxon>
        <taxon>Actinomycetes</taxon>
        <taxon>Geodermatophilales</taxon>
        <taxon>Geodermatophilaceae</taxon>
        <taxon>Modestobacter</taxon>
    </lineage>
</organism>
<evidence type="ECO:0000313" key="3">
    <source>
        <dbReference type="EMBL" id="NIH68403.1"/>
    </source>
</evidence>
<feature type="transmembrane region" description="Helical" evidence="1">
    <location>
        <begin position="41"/>
        <end position="58"/>
    </location>
</feature>
<gene>
    <name evidence="3" type="ORF">FB380_002849</name>
    <name evidence="2" type="ORF">GCM10011589_11220</name>
</gene>
<dbReference type="EMBL" id="JAAMPA010000001">
    <property type="protein sequence ID" value="NIH68403.1"/>
    <property type="molecule type" value="Genomic_DNA"/>
</dbReference>
<accession>A0A846LK06</accession>
<dbReference type="EMBL" id="BMMI01000002">
    <property type="protein sequence ID" value="GGL56932.1"/>
    <property type="molecule type" value="Genomic_DNA"/>
</dbReference>
<dbReference type="RefSeq" id="WP_166755625.1">
    <property type="nucleotide sequence ID" value="NZ_BAABJU010000023.1"/>
</dbReference>
<evidence type="ECO:0000313" key="4">
    <source>
        <dbReference type="Proteomes" id="UP000552836"/>
    </source>
</evidence>
<evidence type="ECO:0000313" key="5">
    <source>
        <dbReference type="Proteomes" id="UP000648663"/>
    </source>
</evidence>
<keyword evidence="1" id="KW-1133">Transmembrane helix</keyword>
<evidence type="ECO:0000313" key="2">
    <source>
        <dbReference type="EMBL" id="GGL56932.1"/>
    </source>
</evidence>
<reference evidence="2" key="4">
    <citation type="submission" date="2024-05" db="EMBL/GenBank/DDBJ databases">
        <authorList>
            <person name="Sun Q."/>
            <person name="Zhou Y."/>
        </authorList>
    </citation>
    <scope>NUCLEOTIDE SEQUENCE</scope>
    <source>
        <strain evidence="2">CGMCC 4.5581</strain>
    </source>
</reference>
<keyword evidence="5" id="KW-1185">Reference proteome</keyword>
<dbReference type="Proteomes" id="UP000648663">
    <property type="component" value="Unassembled WGS sequence"/>
</dbReference>
<keyword evidence="1" id="KW-0472">Membrane</keyword>
<sequence>MTSRSPVRAWAWWTLGFLAFPPAGLIGRALAGPVDDPGAALLGGAVTGLVIGVGQVIAGRGRLPALRWPVTTAIGTGCGLLLGAVVVGYGTTLADLAVMGALTGAVLGPAQALTLPRTVPHRWAWAVTVPPLWALGWTVTTLAGVDVDAAYTVFGATGALAFSALSGLLFLRLTGRTSAVGASAVSRRGARR</sequence>
<name>A0A846LK06_9ACTN</name>
<feature type="transmembrane region" description="Helical" evidence="1">
    <location>
        <begin position="123"/>
        <end position="143"/>
    </location>
</feature>
<reference evidence="3 4" key="3">
    <citation type="submission" date="2020-02" db="EMBL/GenBank/DDBJ databases">
        <title>Sequencing the genomes of 1000 actinobacteria strains.</title>
        <authorList>
            <person name="Klenk H.-P."/>
        </authorList>
    </citation>
    <scope>NUCLEOTIDE SEQUENCE [LARGE SCALE GENOMIC DNA]</scope>
    <source>
        <strain evidence="3 4">DSM 45201</strain>
    </source>
</reference>
<evidence type="ECO:0000256" key="1">
    <source>
        <dbReference type="SAM" id="Phobius"/>
    </source>
</evidence>
<keyword evidence="1" id="KW-0812">Transmembrane</keyword>
<comment type="caution">
    <text evidence="3">The sequence shown here is derived from an EMBL/GenBank/DDBJ whole genome shotgun (WGS) entry which is preliminary data.</text>
</comment>
<proteinExistence type="predicted"/>
<dbReference type="Proteomes" id="UP000552836">
    <property type="component" value="Unassembled WGS sequence"/>
</dbReference>
<reference evidence="2" key="1">
    <citation type="journal article" date="2014" name="Int. J. Syst. Evol. Microbiol.">
        <title>Complete genome of a new Firmicutes species belonging to the dominant human colonic microbiota ('Ruminococcus bicirculans') reveals two chromosomes and a selective capacity to utilize plant glucans.</title>
        <authorList>
            <consortium name="NISC Comparative Sequencing Program"/>
            <person name="Wegmann U."/>
            <person name="Louis P."/>
            <person name="Goesmann A."/>
            <person name="Henrissat B."/>
            <person name="Duncan S.H."/>
            <person name="Flint H.J."/>
        </authorList>
    </citation>
    <scope>NUCLEOTIDE SEQUENCE</scope>
    <source>
        <strain evidence="2">CGMCC 4.5581</strain>
    </source>
</reference>
<feature type="transmembrane region" description="Helical" evidence="1">
    <location>
        <begin position="149"/>
        <end position="171"/>
    </location>
</feature>
<feature type="transmembrane region" description="Helical" evidence="1">
    <location>
        <begin position="70"/>
        <end position="90"/>
    </location>
</feature>
<dbReference type="AlphaFoldDB" id="A0A846LK06"/>
<protein>
    <submittedName>
        <fullName evidence="3">Uncharacterized protein</fullName>
    </submittedName>
</protein>